<protein>
    <submittedName>
        <fullName evidence="3">Uncharacterized protein</fullName>
    </submittedName>
</protein>
<sequence length="118" mass="12299">MAAAKTLILVTGGSGIGFELAAQSMDSMAKGSYHVLTGSRSLDKGIAAVKELLSRNLPGSVEMVPIDITNDDTIERAAATVQRDHSKLDMLVNNAGVGALTPPLRHQVRDALDTNATG</sequence>
<dbReference type="GO" id="GO:0016616">
    <property type="term" value="F:oxidoreductase activity, acting on the CH-OH group of donors, NAD or NADP as acceptor"/>
    <property type="evidence" value="ECO:0007669"/>
    <property type="project" value="UniProtKB-ARBA"/>
</dbReference>
<gene>
    <name evidence="3" type="ORF">B0A49_04643</name>
</gene>
<dbReference type="Pfam" id="PF00106">
    <property type="entry name" value="adh_short"/>
    <property type="match status" value="1"/>
</dbReference>
<accession>A0A4U0X6S6</accession>
<keyword evidence="2" id="KW-0560">Oxidoreductase</keyword>
<dbReference type="STRING" id="331657.A0A4U0X6S6"/>
<dbReference type="InterPro" id="IPR036291">
    <property type="entry name" value="NAD(P)-bd_dom_sf"/>
</dbReference>
<keyword evidence="4" id="KW-1185">Reference proteome</keyword>
<evidence type="ECO:0000313" key="3">
    <source>
        <dbReference type="EMBL" id="TKA70948.1"/>
    </source>
</evidence>
<dbReference type="Gene3D" id="3.40.50.720">
    <property type="entry name" value="NAD(P)-binding Rossmann-like Domain"/>
    <property type="match status" value="1"/>
</dbReference>
<dbReference type="PANTHER" id="PTHR43008">
    <property type="entry name" value="BENZIL REDUCTASE"/>
    <property type="match status" value="1"/>
</dbReference>
<dbReference type="OrthoDB" id="1933717at2759"/>
<evidence type="ECO:0000313" key="4">
    <source>
        <dbReference type="Proteomes" id="UP000308768"/>
    </source>
</evidence>
<proteinExistence type="inferred from homology"/>
<dbReference type="PRINTS" id="PR00081">
    <property type="entry name" value="GDHRDH"/>
</dbReference>
<name>A0A4U0X6S6_9PEZI</name>
<reference evidence="3 4" key="1">
    <citation type="submission" date="2017-03" db="EMBL/GenBank/DDBJ databases">
        <title>Genomes of endolithic fungi from Antarctica.</title>
        <authorList>
            <person name="Coleine C."/>
            <person name="Masonjones S."/>
            <person name="Stajich J.E."/>
        </authorList>
    </citation>
    <scope>NUCLEOTIDE SEQUENCE [LARGE SCALE GENOMIC DNA]</scope>
    <source>
        <strain evidence="3 4">CCFEE 5187</strain>
    </source>
</reference>
<feature type="non-terminal residue" evidence="3">
    <location>
        <position position="118"/>
    </location>
</feature>
<dbReference type="Proteomes" id="UP000308768">
    <property type="component" value="Unassembled WGS sequence"/>
</dbReference>
<organism evidence="3 4">
    <name type="scientific">Cryomyces minteri</name>
    <dbReference type="NCBI Taxonomy" id="331657"/>
    <lineage>
        <taxon>Eukaryota</taxon>
        <taxon>Fungi</taxon>
        <taxon>Dikarya</taxon>
        <taxon>Ascomycota</taxon>
        <taxon>Pezizomycotina</taxon>
        <taxon>Dothideomycetes</taxon>
        <taxon>Dothideomycetes incertae sedis</taxon>
        <taxon>Cryomyces</taxon>
    </lineage>
</organism>
<evidence type="ECO:0000256" key="2">
    <source>
        <dbReference type="ARBA" id="ARBA00023002"/>
    </source>
</evidence>
<evidence type="ECO:0000256" key="1">
    <source>
        <dbReference type="ARBA" id="ARBA00006484"/>
    </source>
</evidence>
<comment type="caution">
    <text evidence="3">The sequence shown here is derived from an EMBL/GenBank/DDBJ whole genome shotgun (WGS) entry which is preliminary data.</text>
</comment>
<dbReference type="EMBL" id="NAJN01000604">
    <property type="protein sequence ID" value="TKA70948.1"/>
    <property type="molecule type" value="Genomic_DNA"/>
</dbReference>
<dbReference type="AlphaFoldDB" id="A0A4U0X6S6"/>
<comment type="similarity">
    <text evidence="1">Belongs to the short-chain dehydrogenases/reductases (SDR) family.</text>
</comment>
<dbReference type="GO" id="GO:0050664">
    <property type="term" value="F:oxidoreductase activity, acting on NAD(P)H, oxygen as acceptor"/>
    <property type="evidence" value="ECO:0007669"/>
    <property type="project" value="TreeGrafter"/>
</dbReference>
<dbReference type="PANTHER" id="PTHR43008:SF4">
    <property type="entry name" value="CHAIN DEHYDROGENASE, PUTATIVE (AFU_ORTHOLOGUE AFUA_4G08710)-RELATED"/>
    <property type="match status" value="1"/>
</dbReference>
<dbReference type="SUPFAM" id="SSF51735">
    <property type="entry name" value="NAD(P)-binding Rossmann-fold domains"/>
    <property type="match status" value="1"/>
</dbReference>
<dbReference type="InterPro" id="IPR002347">
    <property type="entry name" value="SDR_fam"/>
</dbReference>